<dbReference type="InterPro" id="IPR020476">
    <property type="entry name" value="Nudix_hydrolase"/>
</dbReference>
<evidence type="ECO:0000256" key="1">
    <source>
        <dbReference type="ARBA" id="ARBA00001946"/>
    </source>
</evidence>
<feature type="domain" description="Nudix hydrolase" evidence="3">
    <location>
        <begin position="1"/>
        <end position="128"/>
    </location>
</feature>
<dbReference type="AlphaFoldDB" id="A0A6A9QQ49"/>
<sequence length="141" mass="15626">MNRPLMAVGALIQQNGKVLLVKRTKPPNAGTWAIPGGKVEYGETVQEALIREINEETGLIVKPSKLLAVVQIIKEGFHYIILDFICNIEGGSLRPASDAEEARFFSVEELGKLGISSTTIEMLKRYIKGEELPIYILDRES</sequence>
<evidence type="ECO:0000313" key="5">
    <source>
        <dbReference type="Proteomes" id="UP000470772"/>
    </source>
</evidence>
<accession>A0A6A9QQ49</accession>
<dbReference type="GO" id="GO:0016787">
    <property type="term" value="F:hydrolase activity"/>
    <property type="evidence" value="ECO:0007669"/>
    <property type="project" value="UniProtKB-KW"/>
</dbReference>
<organism evidence="4 5">
    <name type="scientific">Sulfuracidifex metallicus DSM 6482 = JCM 9184</name>
    <dbReference type="NCBI Taxonomy" id="523847"/>
    <lineage>
        <taxon>Archaea</taxon>
        <taxon>Thermoproteota</taxon>
        <taxon>Thermoprotei</taxon>
        <taxon>Sulfolobales</taxon>
        <taxon>Sulfolobaceae</taxon>
        <taxon>Sulfuracidifex</taxon>
    </lineage>
</organism>
<dbReference type="SUPFAM" id="SSF55811">
    <property type="entry name" value="Nudix"/>
    <property type="match status" value="1"/>
</dbReference>
<dbReference type="Proteomes" id="UP000470772">
    <property type="component" value="Unassembled WGS sequence"/>
</dbReference>
<evidence type="ECO:0000256" key="2">
    <source>
        <dbReference type="ARBA" id="ARBA00022801"/>
    </source>
</evidence>
<protein>
    <submittedName>
        <fullName evidence="4">NUDIX domain-containing protein</fullName>
    </submittedName>
</protein>
<dbReference type="CDD" id="cd04673">
    <property type="entry name" value="NUDIX_ADPRase"/>
    <property type="match status" value="1"/>
</dbReference>
<evidence type="ECO:0000313" key="4">
    <source>
        <dbReference type="EMBL" id="MUN29301.1"/>
    </source>
</evidence>
<reference evidence="4 5" key="1">
    <citation type="submission" date="2019-10" db="EMBL/GenBank/DDBJ databases">
        <title>Sequencing and Assembly of Multiple Reported Metal-Biooxidizing Members of the Extremely Thermoacidophilic Archaeal Family Sulfolobaceae.</title>
        <authorList>
            <person name="Counts J.A."/>
            <person name="Kelly R.M."/>
        </authorList>
    </citation>
    <scope>NUCLEOTIDE SEQUENCE [LARGE SCALE GENOMIC DNA]</scope>
    <source>
        <strain evidence="4 5">DSM 6482</strain>
    </source>
</reference>
<evidence type="ECO:0000259" key="3">
    <source>
        <dbReference type="PROSITE" id="PS51462"/>
    </source>
</evidence>
<dbReference type="InterPro" id="IPR020084">
    <property type="entry name" value="NUDIX_hydrolase_CS"/>
</dbReference>
<dbReference type="PANTHER" id="PTHR43046">
    <property type="entry name" value="GDP-MANNOSE MANNOSYL HYDROLASE"/>
    <property type="match status" value="1"/>
</dbReference>
<name>A0A6A9QQ49_SULME</name>
<dbReference type="EMBL" id="WGGD01000005">
    <property type="protein sequence ID" value="MUN29301.1"/>
    <property type="molecule type" value="Genomic_DNA"/>
</dbReference>
<dbReference type="Gene3D" id="3.90.79.10">
    <property type="entry name" value="Nucleoside Triphosphate Pyrophosphohydrolase"/>
    <property type="match status" value="1"/>
</dbReference>
<keyword evidence="5" id="KW-1185">Reference proteome</keyword>
<comment type="caution">
    <text evidence="4">The sequence shown here is derived from an EMBL/GenBank/DDBJ whole genome shotgun (WGS) entry which is preliminary data.</text>
</comment>
<comment type="cofactor">
    <cofactor evidence="1">
        <name>Mg(2+)</name>
        <dbReference type="ChEBI" id="CHEBI:18420"/>
    </cofactor>
</comment>
<dbReference type="PROSITE" id="PS00893">
    <property type="entry name" value="NUDIX_BOX"/>
    <property type="match status" value="1"/>
</dbReference>
<dbReference type="InterPro" id="IPR015797">
    <property type="entry name" value="NUDIX_hydrolase-like_dom_sf"/>
</dbReference>
<proteinExistence type="predicted"/>
<keyword evidence="2" id="KW-0378">Hydrolase</keyword>
<dbReference type="OrthoDB" id="40462at2157"/>
<gene>
    <name evidence="4" type="ORF">GC250_07615</name>
</gene>
<dbReference type="PANTHER" id="PTHR43046:SF14">
    <property type="entry name" value="MUTT_NUDIX FAMILY PROTEIN"/>
    <property type="match status" value="1"/>
</dbReference>
<dbReference type="RefSeq" id="WP_054837949.1">
    <property type="nucleotide sequence ID" value="NZ_BBBY01000003.1"/>
</dbReference>
<dbReference type="PRINTS" id="PR00502">
    <property type="entry name" value="NUDIXFAMILY"/>
</dbReference>
<dbReference type="PROSITE" id="PS51462">
    <property type="entry name" value="NUDIX"/>
    <property type="match status" value="1"/>
</dbReference>
<dbReference type="InterPro" id="IPR000086">
    <property type="entry name" value="NUDIX_hydrolase_dom"/>
</dbReference>
<dbReference type="Pfam" id="PF00293">
    <property type="entry name" value="NUDIX"/>
    <property type="match status" value="1"/>
</dbReference>